<evidence type="ECO:0000256" key="1">
    <source>
        <dbReference type="ARBA" id="ARBA00004417"/>
    </source>
</evidence>
<dbReference type="GO" id="GO:0016887">
    <property type="term" value="F:ATP hydrolysis activity"/>
    <property type="evidence" value="ECO:0007669"/>
    <property type="project" value="InterPro"/>
</dbReference>
<comment type="subcellular location">
    <subcellularLocation>
        <location evidence="1">Cell inner membrane</location>
        <topology evidence="1">Peripheral membrane protein</topology>
    </subcellularLocation>
</comment>
<evidence type="ECO:0000256" key="8">
    <source>
        <dbReference type="ARBA" id="ARBA00022967"/>
    </source>
</evidence>
<accession>A0A2U2BQE6</accession>
<evidence type="ECO:0000256" key="6">
    <source>
        <dbReference type="ARBA" id="ARBA00022741"/>
    </source>
</evidence>
<keyword evidence="6" id="KW-0547">Nucleotide-binding</keyword>
<comment type="caution">
    <text evidence="11">The sequence shown here is derived from an EMBL/GenBank/DDBJ whole genome shotgun (WGS) entry which is preliminary data.</text>
</comment>
<evidence type="ECO:0000256" key="3">
    <source>
        <dbReference type="ARBA" id="ARBA00022448"/>
    </source>
</evidence>
<evidence type="ECO:0000256" key="5">
    <source>
        <dbReference type="ARBA" id="ARBA00022519"/>
    </source>
</evidence>
<evidence type="ECO:0000313" key="12">
    <source>
        <dbReference type="Proteomes" id="UP000245216"/>
    </source>
</evidence>
<dbReference type="SUPFAM" id="SSF52540">
    <property type="entry name" value="P-loop containing nucleoside triphosphate hydrolases"/>
    <property type="match status" value="2"/>
</dbReference>
<dbReference type="Pfam" id="PF00005">
    <property type="entry name" value="ABC_tran"/>
    <property type="match status" value="2"/>
</dbReference>
<dbReference type="NCBIfam" id="NF008453">
    <property type="entry name" value="PRK11308.1"/>
    <property type="match status" value="2"/>
</dbReference>
<evidence type="ECO:0000313" key="11">
    <source>
        <dbReference type="EMBL" id="PWE16237.1"/>
    </source>
</evidence>
<proteinExistence type="inferred from homology"/>
<comment type="similarity">
    <text evidence="2">Belongs to the ABC transporter superfamily.</text>
</comment>
<feature type="domain" description="ABC transporter" evidence="10">
    <location>
        <begin position="291"/>
        <end position="530"/>
    </location>
</feature>
<evidence type="ECO:0000256" key="7">
    <source>
        <dbReference type="ARBA" id="ARBA00022840"/>
    </source>
</evidence>
<dbReference type="InterPro" id="IPR003439">
    <property type="entry name" value="ABC_transporter-like_ATP-bd"/>
</dbReference>
<gene>
    <name evidence="11" type="ORF">DF183_05825</name>
</gene>
<keyword evidence="5" id="KW-0997">Cell inner membrane</keyword>
<keyword evidence="9" id="KW-0472">Membrane</keyword>
<dbReference type="InterPro" id="IPR027417">
    <property type="entry name" value="P-loop_NTPase"/>
</dbReference>
<dbReference type="NCBIfam" id="NF007739">
    <property type="entry name" value="PRK10419.1"/>
    <property type="match status" value="2"/>
</dbReference>
<dbReference type="FunFam" id="3.40.50.300:FF:000016">
    <property type="entry name" value="Oligopeptide ABC transporter ATP-binding component"/>
    <property type="match status" value="1"/>
</dbReference>
<dbReference type="AlphaFoldDB" id="A0A2U2BQE6"/>
<reference evidence="11 12" key="1">
    <citation type="submission" date="2018-05" db="EMBL/GenBank/DDBJ databases">
        <title>Genome Sequence of an Efficient Indole-Degrading Bacterium, Alcaligenes sp.YBY.</title>
        <authorList>
            <person name="Yang B."/>
        </authorList>
    </citation>
    <scope>NUCLEOTIDE SEQUENCE [LARGE SCALE GENOMIC DNA]</scope>
    <source>
        <strain evidence="11 12">YBY</strain>
    </source>
</reference>
<dbReference type="CDD" id="cd03257">
    <property type="entry name" value="ABC_NikE_OppD_transporters"/>
    <property type="match status" value="2"/>
</dbReference>
<dbReference type="InterPro" id="IPR050388">
    <property type="entry name" value="ABC_Ni/Peptide_Import"/>
</dbReference>
<evidence type="ECO:0000256" key="2">
    <source>
        <dbReference type="ARBA" id="ARBA00005417"/>
    </source>
</evidence>
<dbReference type="STRING" id="511.UZ73_18225"/>
<dbReference type="Proteomes" id="UP000245216">
    <property type="component" value="Unassembled WGS sequence"/>
</dbReference>
<name>A0A2U2BQE6_ALCFA</name>
<sequence>MNTSTTKPPCVLSVKDLCIETKAAQPRQLVNKLSFDVYAGETLCIVGESGSGKSLSSFAIMGLLPPDTLRVSQGSIELMGENLLTMNKEHLLSLRASAMSMVFQEPMTALNPVQRVGEQIDEVIRIHEKNSSRQERRQRVINMLERVRLPEPEKLFMAYPHELSGGQRQRIMIAMALILQPRLLIADEPTTALDVTTQKQILSLIKELQSECGTSVIFVTHDFGVVADIADRILVMKRGDSVEMGTCQQILSSPKEAYTRSLIASVPNVHPPAKEEVQNEVVLSARGLGKVYGSDCWFSKGRKMHALSDINLDIRRDEVLGVVGESGSGKSTLARCIIGLVEASSGQITLNGETLPAACKDRSLAQRRKVQIVFQDPYRSLNPRVTIGQSLTEGMHNIGVDPKVAIERVTEVLSIVGLDADVLERYPHQFSGGQRQRLCLARAIVMEPDVLIADESVSALDVLVQEQVLKLLVDIKRKTGVAILFITHDLRVAAQISDRIVVMQKGRIVEAGDPGRVISQPSQAYTRELVESAPGVHWDFQNFCAYA</sequence>
<dbReference type="GO" id="GO:0005886">
    <property type="term" value="C:plasma membrane"/>
    <property type="evidence" value="ECO:0007669"/>
    <property type="project" value="UniProtKB-SubCell"/>
</dbReference>
<dbReference type="PROSITE" id="PS00211">
    <property type="entry name" value="ABC_TRANSPORTER_1"/>
    <property type="match status" value="2"/>
</dbReference>
<dbReference type="GO" id="GO:0015833">
    <property type="term" value="P:peptide transport"/>
    <property type="evidence" value="ECO:0007669"/>
    <property type="project" value="InterPro"/>
</dbReference>
<feature type="domain" description="ABC transporter" evidence="10">
    <location>
        <begin position="12"/>
        <end position="263"/>
    </location>
</feature>
<dbReference type="Pfam" id="PF08352">
    <property type="entry name" value="oligo_HPY"/>
    <property type="match status" value="1"/>
</dbReference>
<dbReference type="PROSITE" id="PS50893">
    <property type="entry name" value="ABC_TRANSPORTER_2"/>
    <property type="match status" value="2"/>
</dbReference>
<dbReference type="GO" id="GO:0005524">
    <property type="term" value="F:ATP binding"/>
    <property type="evidence" value="ECO:0007669"/>
    <property type="project" value="UniProtKB-KW"/>
</dbReference>
<dbReference type="PANTHER" id="PTHR43297">
    <property type="entry name" value="OLIGOPEPTIDE TRANSPORT ATP-BINDING PROTEIN APPD"/>
    <property type="match status" value="1"/>
</dbReference>
<keyword evidence="7 11" id="KW-0067">ATP-binding</keyword>
<keyword evidence="8" id="KW-1278">Translocase</keyword>
<protein>
    <submittedName>
        <fullName evidence="11">Microcin ABC transporter ATP-binding protein</fullName>
    </submittedName>
</protein>
<keyword evidence="4" id="KW-1003">Cell membrane</keyword>
<reference evidence="11 12" key="2">
    <citation type="submission" date="2018-05" db="EMBL/GenBank/DDBJ databases">
        <authorList>
            <person name="Lanie J.A."/>
            <person name="Ng W.-L."/>
            <person name="Kazmierczak K.M."/>
            <person name="Andrzejewski T.M."/>
            <person name="Davidsen T.M."/>
            <person name="Wayne K.J."/>
            <person name="Tettelin H."/>
            <person name="Glass J.I."/>
            <person name="Rusch D."/>
            <person name="Podicherti R."/>
            <person name="Tsui H.-C.T."/>
            <person name="Winkler M.E."/>
        </authorList>
    </citation>
    <scope>NUCLEOTIDE SEQUENCE [LARGE SCALE GENOMIC DNA]</scope>
    <source>
        <strain evidence="11 12">YBY</strain>
    </source>
</reference>
<dbReference type="InterPro" id="IPR017871">
    <property type="entry name" value="ABC_transporter-like_CS"/>
</dbReference>
<dbReference type="RefSeq" id="WP_109088606.1">
    <property type="nucleotide sequence ID" value="NZ_CP047670.1"/>
</dbReference>
<dbReference type="GO" id="GO:0055085">
    <property type="term" value="P:transmembrane transport"/>
    <property type="evidence" value="ECO:0007669"/>
    <property type="project" value="UniProtKB-ARBA"/>
</dbReference>
<evidence type="ECO:0000256" key="4">
    <source>
        <dbReference type="ARBA" id="ARBA00022475"/>
    </source>
</evidence>
<dbReference type="EMBL" id="QEXO01000001">
    <property type="protein sequence ID" value="PWE16237.1"/>
    <property type="molecule type" value="Genomic_DNA"/>
</dbReference>
<dbReference type="Gene3D" id="3.40.50.300">
    <property type="entry name" value="P-loop containing nucleotide triphosphate hydrolases"/>
    <property type="match status" value="2"/>
</dbReference>
<dbReference type="InterPro" id="IPR003593">
    <property type="entry name" value="AAA+_ATPase"/>
</dbReference>
<keyword evidence="3" id="KW-0813">Transport</keyword>
<dbReference type="SMART" id="SM00382">
    <property type="entry name" value="AAA"/>
    <property type="match status" value="2"/>
</dbReference>
<dbReference type="InterPro" id="IPR013563">
    <property type="entry name" value="Oligopep_ABC_C"/>
</dbReference>
<dbReference type="PANTHER" id="PTHR43297:SF14">
    <property type="entry name" value="ATPASE AAA-TYPE CORE DOMAIN-CONTAINING PROTEIN"/>
    <property type="match status" value="1"/>
</dbReference>
<evidence type="ECO:0000256" key="9">
    <source>
        <dbReference type="ARBA" id="ARBA00023136"/>
    </source>
</evidence>
<evidence type="ECO:0000259" key="10">
    <source>
        <dbReference type="PROSITE" id="PS50893"/>
    </source>
</evidence>
<organism evidence="11 12">
    <name type="scientific">Alcaligenes faecalis</name>
    <dbReference type="NCBI Taxonomy" id="511"/>
    <lineage>
        <taxon>Bacteria</taxon>
        <taxon>Pseudomonadati</taxon>
        <taxon>Pseudomonadota</taxon>
        <taxon>Betaproteobacteria</taxon>
        <taxon>Burkholderiales</taxon>
        <taxon>Alcaligenaceae</taxon>
        <taxon>Alcaligenes</taxon>
    </lineage>
</organism>